<accession>A0AAW2II06</accession>
<sequence length="53" mass="6198">SRNHPGIYVLWCRIARKYGVVCKMWSSLLDFGRSMQPWTNLPMLLLGSHFAIF</sequence>
<reference evidence="1" key="2">
    <citation type="journal article" date="2024" name="Plant">
        <title>Genomic evolution and insights into agronomic trait innovations of Sesamum species.</title>
        <authorList>
            <person name="Miao H."/>
            <person name="Wang L."/>
            <person name="Qu L."/>
            <person name="Liu H."/>
            <person name="Sun Y."/>
            <person name="Le M."/>
            <person name="Wang Q."/>
            <person name="Wei S."/>
            <person name="Zheng Y."/>
            <person name="Lin W."/>
            <person name="Duan Y."/>
            <person name="Cao H."/>
            <person name="Xiong S."/>
            <person name="Wang X."/>
            <person name="Wei L."/>
            <person name="Li C."/>
            <person name="Ma Q."/>
            <person name="Ju M."/>
            <person name="Zhao R."/>
            <person name="Li G."/>
            <person name="Mu C."/>
            <person name="Tian Q."/>
            <person name="Mei H."/>
            <person name="Zhang T."/>
            <person name="Gao T."/>
            <person name="Zhang H."/>
        </authorList>
    </citation>
    <scope>NUCLEOTIDE SEQUENCE</scope>
    <source>
        <strain evidence="1">G02</strain>
    </source>
</reference>
<feature type="non-terminal residue" evidence="1">
    <location>
        <position position="1"/>
    </location>
</feature>
<gene>
    <name evidence="1" type="ORF">Sradi_7289100</name>
</gene>
<proteinExistence type="predicted"/>
<dbReference type="EMBL" id="JACGWJ010001576">
    <property type="protein sequence ID" value="KAL0281760.1"/>
    <property type="molecule type" value="Genomic_DNA"/>
</dbReference>
<reference evidence="1" key="1">
    <citation type="submission" date="2020-06" db="EMBL/GenBank/DDBJ databases">
        <authorList>
            <person name="Li T."/>
            <person name="Hu X."/>
            <person name="Zhang T."/>
            <person name="Song X."/>
            <person name="Zhang H."/>
            <person name="Dai N."/>
            <person name="Sheng W."/>
            <person name="Hou X."/>
            <person name="Wei L."/>
        </authorList>
    </citation>
    <scope>NUCLEOTIDE SEQUENCE</scope>
    <source>
        <strain evidence="1">G02</strain>
        <tissue evidence="1">Leaf</tissue>
    </source>
</reference>
<name>A0AAW2II06_SESRA</name>
<comment type="caution">
    <text evidence="1">The sequence shown here is derived from an EMBL/GenBank/DDBJ whole genome shotgun (WGS) entry which is preliminary data.</text>
</comment>
<dbReference type="AlphaFoldDB" id="A0AAW2II06"/>
<organism evidence="1">
    <name type="scientific">Sesamum radiatum</name>
    <name type="common">Black benniseed</name>
    <dbReference type="NCBI Taxonomy" id="300843"/>
    <lineage>
        <taxon>Eukaryota</taxon>
        <taxon>Viridiplantae</taxon>
        <taxon>Streptophyta</taxon>
        <taxon>Embryophyta</taxon>
        <taxon>Tracheophyta</taxon>
        <taxon>Spermatophyta</taxon>
        <taxon>Magnoliopsida</taxon>
        <taxon>eudicotyledons</taxon>
        <taxon>Gunneridae</taxon>
        <taxon>Pentapetalae</taxon>
        <taxon>asterids</taxon>
        <taxon>lamiids</taxon>
        <taxon>Lamiales</taxon>
        <taxon>Pedaliaceae</taxon>
        <taxon>Sesamum</taxon>
    </lineage>
</organism>
<protein>
    <submittedName>
        <fullName evidence="1">Uncharacterized protein</fullName>
    </submittedName>
</protein>
<evidence type="ECO:0000313" key="1">
    <source>
        <dbReference type="EMBL" id="KAL0281760.1"/>
    </source>
</evidence>